<dbReference type="EMBL" id="CP002101">
    <property type="protein sequence ID" value="AEH61306.1"/>
    <property type="molecule type" value="Genomic_DNA"/>
</dbReference>
<dbReference type="PRINTS" id="PR00690">
    <property type="entry name" value="ADHESNFAMILY"/>
</dbReference>
<keyword evidence="3" id="KW-0732">Signal</keyword>
<accession>F7XNU9</accession>
<reference evidence="5" key="1">
    <citation type="submission" date="2010-07" db="EMBL/GenBank/DDBJ databases">
        <title>The complete genome of Methanosalsum zhilinae DSM 4017.</title>
        <authorList>
            <consortium name="US DOE Joint Genome Institute (JGI-PGF)"/>
            <person name="Lucas S."/>
            <person name="Copeland A."/>
            <person name="Lapidus A."/>
            <person name="Glavina del Rio T."/>
            <person name="Dalin E."/>
            <person name="Tice H."/>
            <person name="Bruce D."/>
            <person name="Goodwin L."/>
            <person name="Pitluck S."/>
            <person name="Kyrpides N."/>
            <person name="Mavromatis K."/>
            <person name="Ovchinnikova G."/>
            <person name="Daligault H."/>
            <person name="Detter J.C."/>
            <person name="Han C."/>
            <person name="Tapia R."/>
            <person name="Larimer F."/>
            <person name="Land M."/>
            <person name="Hauser L."/>
            <person name="Markowitz V."/>
            <person name="Cheng J.-F."/>
            <person name="Hugenholtz P."/>
            <person name="Woyke T."/>
            <person name="Wu D."/>
            <person name="Spring S."/>
            <person name="Schueler E."/>
            <person name="Brambilla E."/>
            <person name="Klenk H.-P."/>
            <person name="Eisen J.A."/>
        </authorList>
    </citation>
    <scope>NUCLEOTIDE SEQUENCE</scope>
    <source>
        <strain evidence="5">DSM 4017</strain>
    </source>
</reference>
<dbReference type="InterPro" id="IPR006127">
    <property type="entry name" value="ZnuA-like"/>
</dbReference>
<proteinExistence type="inferred from homology"/>
<name>F7XNU9_METZD</name>
<dbReference type="STRING" id="679901.Mzhil_1467"/>
<dbReference type="GO" id="GO:0046872">
    <property type="term" value="F:metal ion binding"/>
    <property type="evidence" value="ECO:0007669"/>
    <property type="project" value="InterPro"/>
</dbReference>
<evidence type="ECO:0000313" key="6">
    <source>
        <dbReference type="Proteomes" id="UP000006622"/>
    </source>
</evidence>
<keyword evidence="4" id="KW-1133">Transmembrane helix</keyword>
<comment type="similarity">
    <text evidence="1">Belongs to the bacterial solute-binding protein 9 family.</text>
</comment>
<dbReference type="Proteomes" id="UP000006622">
    <property type="component" value="Chromosome"/>
</dbReference>
<evidence type="ECO:0000256" key="3">
    <source>
        <dbReference type="ARBA" id="ARBA00022729"/>
    </source>
</evidence>
<keyword evidence="4" id="KW-0472">Membrane</keyword>
<evidence type="ECO:0000313" key="5">
    <source>
        <dbReference type="EMBL" id="AEH61306.1"/>
    </source>
</evidence>
<dbReference type="AlphaFoldDB" id="F7XNU9"/>
<dbReference type="GO" id="GO:0030001">
    <property type="term" value="P:metal ion transport"/>
    <property type="evidence" value="ECO:0007669"/>
    <property type="project" value="InterPro"/>
</dbReference>
<dbReference type="PRINTS" id="PR00691">
    <property type="entry name" value="ADHESINB"/>
</dbReference>
<dbReference type="GO" id="GO:0007155">
    <property type="term" value="P:cell adhesion"/>
    <property type="evidence" value="ECO:0007669"/>
    <property type="project" value="InterPro"/>
</dbReference>
<dbReference type="Pfam" id="PF01297">
    <property type="entry name" value="ZnuA"/>
    <property type="match status" value="2"/>
</dbReference>
<dbReference type="InterPro" id="IPR050492">
    <property type="entry name" value="Bact_metal-bind_prot9"/>
</dbReference>
<keyword evidence="6" id="KW-1185">Reference proteome</keyword>
<gene>
    <name evidence="5" type="ordered locus">Mzhil_1467</name>
</gene>
<feature type="transmembrane region" description="Helical" evidence="4">
    <location>
        <begin position="33"/>
        <end position="52"/>
    </location>
</feature>
<sequence length="719" mass="80529">MNFNNVNYKKYAIFGMVPKIIFKGRVVMDKNRIFLILGLLVLIIGMGIIFTTQVEDDRDHLSVVATMYALGYMAEEIGGEKVEVELLIPQNTELHTWSPSASDVLKASRADVLIYNGAGLEPWVERSLLPSIDTSNMAVVETSRGLDLASSYEHDLSRLFIFDNDNSRTLVYDLTEHDAVLVTTLPFGLDATKHSGYFDNAPNARNSYGDLYIFVPNHDNITVIDSGLHGDHFHTPRIVTSVDAEMPRHYDISPDGRYIAFALDNEQKVLVMNIDNPGIHNKYDDGGAGSTSHATVKFDEDGLLYIGEMNTPEGENLRIIQASNGNIVAEGTAGDSPHGGVYSELTGKVYFNARDNTHGLVKIGSSGFEGLIPYDHEGNHLSRSWISVDGSQLISYVGDSAQGLEYSRIVVYDLVNEELEKEISVEVPRVSSDHGWPNSVFVESRNMVAISNPTNGTVVCVDIESESVDEISLDGDFPQAMRIIEDEDKETLWAVTPDGIVHLVSLDQKRVIDQWELEDPPGSNNVLALVPVEKSDHKDHDHELYDPHTWISPYLAMQQGQNIYEALVEKDPDNEEYYTQRWNQLKDRLIELDNRYMNELASAEKDYIFVSHEAYGYLADRYGFHQAGVIGISADQQPSSSAISSLVNRMIESETYVLYLDPIYSDAYVRTLQNNVEKISGQEVEVETLYLMTGELDGMDYLDQMEYNLEVLKKGLQTN</sequence>
<dbReference type="InterPro" id="IPR006128">
    <property type="entry name" value="Lipoprotein_PsaA-like"/>
</dbReference>
<protein>
    <submittedName>
        <fullName evidence="5">Periplasmic solute binding protein</fullName>
    </submittedName>
</protein>
<dbReference type="Gene3D" id="3.40.50.1980">
    <property type="entry name" value="Nitrogenase molybdenum iron protein domain"/>
    <property type="match status" value="3"/>
</dbReference>
<dbReference type="PANTHER" id="PTHR42953">
    <property type="entry name" value="HIGH-AFFINITY ZINC UPTAKE SYSTEM PROTEIN ZNUA-RELATED"/>
    <property type="match status" value="1"/>
</dbReference>
<dbReference type="PANTHER" id="PTHR42953:SF3">
    <property type="entry name" value="HIGH-AFFINITY ZINC UPTAKE SYSTEM PROTEIN ZNUA"/>
    <property type="match status" value="1"/>
</dbReference>
<evidence type="ECO:0000256" key="4">
    <source>
        <dbReference type="SAM" id="Phobius"/>
    </source>
</evidence>
<dbReference type="HOGENOM" id="CLU_384332_0_0_2"/>
<keyword evidence="2" id="KW-0813">Transport</keyword>
<evidence type="ECO:0000256" key="2">
    <source>
        <dbReference type="ARBA" id="ARBA00022448"/>
    </source>
</evidence>
<dbReference type="SUPFAM" id="SSF75011">
    <property type="entry name" value="3-carboxy-cis,cis-mucoante lactonizing enzyme"/>
    <property type="match status" value="1"/>
</dbReference>
<dbReference type="InterPro" id="IPR006129">
    <property type="entry name" value="AdhesinB"/>
</dbReference>
<evidence type="ECO:0000256" key="1">
    <source>
        <dbReference type="ARBA" id="ARBA00011028"/>
    </source>
</evidence>
<dbReference type="SUPFAM" id="SSF53807">
    <property type="entry name" value="Helical backbone' metal receptor"/>
    <property type="match status" value="2"/>
</dbReference>
<keyword evidence="4" id="KW-0812">Transmembrane</keyword>
<dbReference type="KEGG" id="mzh:Mzhil_1467"/>
<organism evidence="5 6">
    <name type="scientific">Methanosalsum zhilinae (strain DSM 4017 / NBRC 107636 / OCM 62 / WeN5)</name>
    <name type="common">Methanohalophilus zhilinae</name>
    <dbReference type="NCBI Taxonomy" id="679901"/>
    <lineage>
        <taxon>Archaea</taxon>
        <taxon>Methanobacteriati</taxon>
        <taxon>Methanobacteriota</taxon>
        <taxon>Stenosarchaea group</taxon>
        <taxon>Methanomicrobia</taxon>
        <taxon>Methanosarcinales</taxon>
        <taxon>Methanosarcinaceae</taxon>
        <taxon>Methanosalsum</taxon>
    </lineage>
</organism>